<protein>
    <submittedName>
        <fullName evidence="7">Sigma-70 family RNA polymerase sigma factor</fullName>
    </submittedName>
</protein>
<comment type="similarity">
    <text evidence="1">Belongs to the sigma-70 factor family. ECF subfamily.</text>
</comment>
<dbReference type="InterPro" id="IPR013324">
    <property type="entry name" value="RNA_pol_sigma_r3/r4-like"/>
</dbReference>
<dbReference type="PANTHER" id="PTHR43133:SF8">
    <property type="entry name" value="RNA POLYMERASE SIGMA FACTOR HI_1459-RELATED"/>
    <property type="match status" value="1"/>
</dbReference>
<gene>
    <name evidence="7" type="ORF">C1280_18890</name>
</gene>
<dbReference type="AlphaFoldDB" id="A0A2Z3GYJ8"/>
<dbReference type="Pfam" id="PF07638">
    <property type="entry name" value="Sigma70_ECF"/>
    <property type="match status" value="1"/>
</dbReference>
<evidence type="ECO:0000256" key="1">
    <source>
        <dbReference type="ARBA" id="ARBA00010641"/>
    </source>
</evidence>
<dbReference type="PANTHER" id="PTHR43133">
    <property type="entry name" value="RNA POLYMERASE ECF-TYPE SIGMA FACTO"/>
    <property type="match status" value="1"/>
</dbReference>
<dbReference type="GO" id="GO:0003677">
    <property type="term" value="F:DNA binding"/>
    <property type="evidence" value="ECO:0007669"/>
    <property type="project" value="UniProtKB-KW"/>
</dbReference>
<dbReference type="InterPro" id="IPR053812">
    <property type="entry name" value="HTH_Sigma70_ECF-like"/>
</dbReference>
<evidence type="ECO:0000313" key="8">
    <source>
        <dbReference type="Proteomes" id="UP000245802"/>
    </source>
</evidence>
<dbReference type="SUPFAM" id="SSF88659">
    <property type="entry name" value="Sigma3 and sigma4 domains of RNA polymerase sigma factors"/>
    <property type="match status" value="1"/>
</dbReference>
<dbReference type="Gene3D" id="1.10.1740.10">
    <property type="match status" value="1"/>
</dbReference>
<dbReference type="RefSeq" id="WP_010039697.1">
    <property type="nucleotide sequence ID" value="NZ_CP025958.1"/>
</dbReference>
<dbReference type="InterPro" id="IPR036388">
    <property type="entry name" value="WH-like_DNA-bd_sf"/>
</dbReference>
<keyword evidence="2" id="KW-0805">Transcription regulation</keyword>
<dbReference type="InterPro" id="IPR039425">
    <property type="entry name" value="RNA_pol_sigma-70-like"/>
</dbReference>
<evidence type="ECO:0000256" key="4">
    <source>
        <dbReference type="ARBA" id="ARBA00023125"/>
    </source>
</evidence>
<dbReference type="GO" id="GO:0006352">
    <property type="term" value="P:DNA-templated transcription initiation"/>
    <property type="evidence" value="ECO:0007669"/>
    <property type="project" value="InterPro"/>
</dbReference>
<proteinExistence type="inferred from homology"/>
<dbReference type="OrthoDB" id="280689at2"/>
<evidence type="ECO:0000256" key="2">
    <source>
        <dbReference type="ARBA" id="ARBA00023015"/>
    </source>
</evidence>
<keyword evidence="4" id="KW-0238">DNA-binding</keyword>
<dbReference type="GO" id="GO:0016987">
    <property type="term" value="F:sigma factor activity"/>
    <property type="evidence" value="ECO:0007669"/>
    <property type="project" value="UniProtKB-KW"/>
</dbReference>
<keyword evidence="8" id="KW-1185">Reference proteome</keyword>
<dbReference type="Gene3D" id="1.10.10.10">
    <property type="entry name" value="Winged helix-like DNA-binding domain superfamily/Winged helix DNA-binding domain"/>
    <property type="match status" value="1"/>
</dbReference>
<dbReference type="SUPFAM" id="SSF88946">
    <property type="entry name" value="Sigma2 domain of RNA polymerase sigma factors"/>
    <property type="match status" value="1"/>
</dbReference>
<dbReference type="Proteomes" id="UP000245802">
    <property type="component" value="Chromosome"/>
</dbReference>
<keyword evidence="5" id="KW-0804">Transcription</keyword>
<dbReference type="KEGG" id="gog:C1280_18890"/>
<dbReference type="NCBIfam" id="TIGR02937">
    <property type="entry name" value="sigma70-ECF"/>
    <property type="match status" value="1"/>
</dbReference>
<evidence type="ECO:0000259" key="6">
    <source>
        <dbReference type="Pfam" id="PF07638"/>
    </source>
</evidence>
<sequence length="195" mass="21996">MAGRFDPSPPPAGTDATLLHRYRTGDETAATDIYVRYAQRLRALARQYCTPNYAGRFDADDVIQSVFRAFFHGARYRDYDVPPEGELWGLLMVLALNKIRALVGHHQADKRAVRHTASVSDFDSHTALAADDSAAAFLRLVMDEQVEALPESNRTIIRLRTEGYEVGEIAQVTGRSRRTVERVLQDFRARLSRSE</sequence>
<keyword evidence="3" id="KW-0731">Sigma factor</keyword>
<reference evidence="7 8" key="1">
    <citation type="submission" date="2018-01" db="EMBL/GenBank/DDBJ databases">
        <title>G. obscuriglobus.</title>
        <authorList>
            <person name="Franke J."/>
            <person name="Blomberg W."/>
            <person name="Selmecki A."/>
        </authorList>
    </citation>
    <scope>NUCLEOTIDE SEQUENCE [LARGE SCALE GENOMIC DNA]</scope>
    <source>
        <strain evidence="7 8">DSM 5831</strain>
    </source>
</reference>
<name>A0A2Z3GYJ8_9BACT</name>
<dbReference type="InterPro" id="IPR014284">
    <property type="entry name" value="RNA_pol_sigma-70_dom"/>
</dbReference>
<accession>A0A2Z3GYJ8</accession>
<dbReference type="EMBL" id="CP025958">
    <property type="protein sequence ID" value="AWM38843.1"/>
    <property type="molecule type" value="Genomic_DNA"/>
</dbReference>
<evidence type="ECO:0000256" key="3">
    <source>
        <dbReference type="ARBA" id="ARBA00023082"/>
    </source>
</evidence>
<evidence type="ECO:0000256" key="5">
    <source>
        <dbReference type="ARBA" id="ARBA00023163"/>
    </source>
</evidence>
<evidence type="ECO:0000313" key="7">
    <source>
        <dbReference type="EMBL" id="AWM38843.1"/>
    </source>
</evidence>
<feature type="domain" description="RNA polymerase sigma-70 ECF-like HTH" evidence="6">
    <location>
        <begin position="17"/>
        <end position="193"/>
    </location>
</feature>
<dbReference type="InterPro" id="IPR013325">
    <property type="entry name" value="RNA_pol_sigma_r2"/>
</dbReference>
<organism evidence="7 8">
    <name type="scientific">Gemmata obscuriglobus</name>
    <dbReference type="NCBI Taxonomy" id="114"/>
    <lineage>
        <taxon>Bacteria</taxon>
        <taxon>Pseudomonadati</taxon>
        <taxon>Planctomycetota</taxon>
        <taxon>Planctomycetia</taxon>
        <taxon>Gemmatales</taxon>
        <taxon>Gemmataceae</taxon>
        <taxon>Gemmata</taxon>
    </lineage>
</organism>